<dbReference type="InParanoid" id="G2YYM2"/>
<dbReference type="Proteomes" id="UP000008177">
    <property type="component" value="Unplaced contigs"/>
</dbReference>
<dbReference type="HOGENOM" id="CLU_3384690_0_0_1"/>
<dbReference type="AlphaFoldDB" id="G2YYM2"/>
<gene>
    <name evidence="1" type="ORF">BofuT4_uP145280.1</name>
</gene>
<organism evidence="1 2">
    <name type="scientific">Botryotinia fuckeliana (strain T4)</name>
    <name type="common">Noble rot fungus</name>
    <name type="synonym">Botrytis cinerea</name>
    <dbReference type="NCBI Taxonomy" id="999810"/>
    <lineage>
        <taxon>Eukaryota</taxon>
        <taxon>Fungi</taxon>
        <taxon>Dikarya</taxon>
        <taxon>Ascomycota</taxon>
        <taxon>Pezizomycotina</taxon>
        <taxon>Leotiomycetes</taxon>
        <taxon>Helotiales</taxon>
        <taxon>Sclerotiniaceae</taxon>
        <taxon>Botrytis</taxon>
    </lineage>
</organism>
<proteinExistence type="predicted"/>
<protein>
    <submittedName>
        <fullName evidence="1">Uncharacterized protein</fullName>
    </submittedName>
</protein>
<evidence type="ECO:0000313" key="1">
    <source>
        <dbReference type="EMBL" id="CCD56720.1"/>
    </source>
</evidence>
<name>G2YYM2_BOTF4</name>
<reference evidence="2" key="1">
    <citation type="journal article" date="2011" name="PLoS Genet.">
        <title>Genomic analysis of the necrotrophic fungal pathogens Sclerotinia sclerotiorum and Botrytis cinerea.</title>
        <authorList>
            <person name="Amselem J."/>
            <person name="Cuomo C.A."/>
            <person name="van Kan J.A."/>
            <person name="Viaud M."/>
            <person name="Benito E.P."/>
            <person name="Couloux A."/>
            <person name="Coutinho P.M."/>
            <person name="de Vries R.P."/>
            <person name="Dyer P.S."/>
            <person name="Fillinger S."/>
            <person name="Fournier E."/>
            <person name="Gout L."/>
            <person name="Hahn M."/>
            <person name="Kohn L."/>
            <person name="Lapalu N."/>
            <person name="Plummer K.M."/>
            <person name="Pradier J.M."/>
            <person name="Quevillon E."/>
            <person name="Sharon A."/>
            <person name="Simon A."/>
            <person name="ten Have A."/>
            <person name="Tudzynski B."/>
            <person name="Tudzynski P."/>
            <person name="Wincker P."/>
            <person name="Andrew M."/>
            <person name="Anthouard V."/>
            <person name="Beever R.E."/>
            <person name="Beffa R."/>
            <person name="Benoit I."/>
            <person name="Bouzid O."/>
            <person name="Brault B."/>
            <person name="Chen Z."/>
            <person name="Choquer M."/>
            <person name="Collemare J."/>
            <person name="Cotton P."/>
            <person name="Danchin E.G."/>
            <person name="Da Silva C."/>
            <person name="Gautier A."/>
            <person name="Giraud C."/>
            <person name="Giraud T."/>
            <person name="Gonzalez C."/>
            <person name="Grossetete S."/>
            <person name="Guldener U."/>
            <person name="Henrissat B."/>
            <person name="Howlett B.J."/>
            <person name="Kodira C."/>
            <person name="Kretschmer M."/>
            <person name="Lappartient A."/>
            <person name="Leroch M."/>
            <person name="Levis C."/>
            <person name="Mauceli E."/>
            <person name="Neuveglise C."/>
            <person name="Oeser B."/>
            <person name="Pearson M."/>
            <person name="Poulain J."/>
            <person name="Poussereau N."/>
            <person name="Quesneville H."/>
            <person name="Rascle C."/>
            <person name="Schumacher J."/>
            <person name="Segurens B."/>
            <person name="Sexton A."/>
            <person name="Silva E."/>
            <person name="Sirven C."/>
            <person name="Soanes D.M."/>
            <person name="Talbot N.J."/>
            <person name="Templeton M."/>
            <person name="Yandava C."/>
            <person name="Yarden O."/>
            <person name="Zeng Q."/>
            <person name="Rollins J.A."/>
            <person name="Lebrun M.H."/>
            <person name="Dickman M."/>
        </authorList>
    </citation>
    <scope>NUCLEOTIDE SEQUENCE [LARGE SCALE GENOMIC DNA]</scope>
    <source>
        <strain evidence="2">T4</strain>
    </source>
</reference>
<dbReference type="EMBL" id="FQ790361">
    <property type="protein sequence ID" value="CCD56720.1"/>
    <property type="molecule type" value="Genomic_DNA"/>
</dbReference>
<evidence type="ECO:0000313" key="2">
    <source>
        <dbReference type="Proteomes" id="UP000008177"/>
    </source>
</evidence>
<sequence>MWWQCYHLVFYVNSLAGAEGMRMLAEINNSMSR</sequence>
<accession>G2YYM2</accession>